<dbReference type="PANTHER" id="PTHR43238">
    <property type="entry name" value="GDP-L-FUCOSE SYNTHASE"/>
    <property type="match status" value="1"/>
</dbReference>
<sequence>MFDGEHVLVTGGGGLIGRHLIKLLLEEDAQVKAVVNTRSPPPDMAEKIEIVNGDLTQPTFCKEIVKDIDYVFHSAAFIGGIKQNISHPATMLSQNLIMNSNIIKASNDSGVDRFLFMSCSCVYPDKDGLLKEDLSWNEPPSKSAVQFGWVKRIGELEAKSYKDEFGLKTAIARPANAFGPGDLYDKYRSHAVPALIMKAVDKVKPFKVWGDGTAKRDFLYAEDIAYGVMLALEKYSVGDPINISTGNPVSINELALKILQLSGNTDVEIVHESPNLTGASSRVLDPTKAHEKLGFSPKFSLEEGLQKTIQSYVNGTG</sequence>
<accession>A0A382PPP9</accession>
<dbReference type="EMBL" id="UINC01108113">
    <property type="protein sequence ID" value="SVC73972.1"/>
    <property type="molecule type" value="Genomic_DNA"/>
</dbReference>
<protein>
    <recommendedName>
        <fullName evidence="1">NAD-dependent epimerase/dehydratase domain-containing protein</fullName>
    </recommendedName>
</protein>
<dbReference type="PANTHER" id="PTHR43238:SF1">
    <property type="entry name" value="GDP-L-FUCOSE SYNTHASE"/>
    <property type="match status" value="1"/>
</dbReference>
<dbReference type="GO" id="GO:0050577">
    <property type="term" value="F:GDP-L-fucose synthase activity"/>
    <property type="evidence" value="ECO:0007669"/>
    <property type="project" value="TreeGrafter"/>
</dbReference>
<organism evidence="2">
    <name type="scientific">marine metagenome</name>
    <dbReference type="NCBI Taxonomy" id="408172"/>
    <lineage>
        <taxon>unclassified sequences</taxon>
        <taxon>metagenomes</taxon>
        <taxon>ecological metagenomes</taxon>
    </lineage>
</organism>
<feature type="domain" description="NAD-dependent epimerase/dehydratase" evidence="1">
    <location>
        <begin position="7"/>
        <end position="243"/>
    </location>
</feature>
<dbReference type="SUPFAM" id="SSF51735">
    <property type="entry name" value="NAD(P)-binding Rossmann-fold domains"/>
    <property type="match status" value="1"/>
</dbReference>
<name>A0A382PPP9_9ZZZZ</name>
<dbReference type="Gene3D" id="3.40.50.720">
    <property type="entry name" value="NAD(P)-binding Rossmann-like Domain"/>
    <property type="match status" value="1"/>
</dbReference>
<proteinExistence type="predicted"/>
<feature type="non-terminal residue" evidence="2">
    <location>
        <position position="317"/>
    </location>
</feature>
<evidence type="ECO:0000313" key="2">
    <source>
        <dbReference type="EMBL" id="SVC73972.1"/>
    </source>
</evidence>
<gene>
    <name evidence="2" type="ORF">METZ01_LOCUS326826</name>
</gene>
<evidence type="ECO:0000259" key="1">
    <source>
        <dbReference type="Pfam" id="PF01370"/>
    </source>
</evidence>
<dbReference type="InterPro" id="IPR001509">
    <property type="entry name" value="Epimerase_deHydtase"/>
</dbReference>
<dbReference type="Pfam" id="PF01370">
    <property type="entry name" value="Epimerase"/>
    <property type="match status" value="1"/>
</dbReference>
<reference evidence="2" key="1">
    <citation type="submission" date="2018-05" db="EMBL/GenBank/DDBJ databases">
        <authorList>
            <person name="Lanie J.A."/>
            <person name="Ng W.-L."/>
            <person name="Kazmierczak K.M."/>
            <person name="Andrzejewski T.M."/>
            <person name="Davidsen T.M."/>
            <person name="Wayne K.J."/>
            <person name="Tettelin H."/>
            <person name="Glass J.I."/>
            <person name="Rusch D."/>
            <person name="Podicherti R."/>
            <person name="Tsui H.-C.T."/>
            <person name="Winkler M.E."/>
        </authorList>
    </citation>
    <scope>NUCLEOTIDE SEQUENCE</scope>
</reference>
<dbReference type="InterPro" id="IPR036291">
    <property type="entry name" value="NAD(P)-bd_dom_sf"/>
</dbReference>
<dbReference type="Gene3D" id="3.90.25.10">
    <property type="entry name" value="UDP-galactose 4-epimerase, domain 1"/>
    <property type="match status" value="1"/>
</dbReference>
<dbReference type="AlphaFoldDB" id="A0A382PPP9"/>